<organism evidence="2">
    <name type="scientific">viral metagenome</name>
    <dbReference type="NCBI Taxonomy" id="1070528"/>
    <lineage>
        <taxon>unclassified sequences</taxon>
        <taxon>metagenomes</taxon>
        <taxon>organismal metagenomes</taxon>
    </lineage>
</organism>
<proteinExistence type="predicted"/>
<dbReference type="Pfam" id="PF14528">
    <property type="entry name" value="LAGLIDADG_3"/>
    <property type="match status" value="1"/>
</dbReference>
<evidence type="ECO:0000313" key="2">
    <source>
        <dbReference type="EMBL" id="QJA68239.1"/>
    </source>
</evidence>
<sequence>MVLPEALTAFLCGSIAADGHVGEYIEVIKTSELERAEEVRDVLRDAGLKVRLTKAGRSALGERQAYRVRLMYSGGQWAVLYWSIKKWGMEKWLGHYKMERLEKLIGLGFQQPLTGQVGH</sequence>
<name>A0A6M3JDG8_9ZZZZ</name>
<protein>
    <recommendedName>
        <fullName evidence="1">Homing endonuclease LAGLIDADG domain-containing protein</fullName>
    </recommendedName>
</protein>
<dbReference type="EMBL" id="MT141599">
    <property type="protein sequence ID" value="QJA68239.1"/>
    <property type="molecule type" value="Genomic_DNA"/>
</dbReference>
<dbReference type="AlphaFoldDB" id="A0A6M3JDG8"/>
<evidence type="ECO:0000259" key="1">
    <source>
        <dbReference type="Pfam" id="PF14528"/>
    </source>
</evidence>
<dbReference type="InterPro" id="IPR004860">
    <property type="entry name" value="LAGLIDADG_dom"/>
</dbReference>
<dbReference type="InterPro" id="IPR027434">
    <property type="entry name" value="Homing_endonucl"/>
</dbReference>
<dbReference type="SUPFAM" id="SSF55608">
    <property type="entry name" value="Homing endonucleases"/>
    <property type="match status" value="1"/>
</dbReference>
<accession>A0A6M3JDG8</accession>
<feature type="domain" description="Homing endonuclease LAGLIDADG" evidence="1">
    <location>
        <begin position="6"/>
        <end position="72"/>
    </location>
</feature>
<gene>
    <name evidence="2" type="ORF">MM415A07519_0007</name>
</gene>
<reference evidence="2" key="1">
    <citation type="submission" date="2020-03" db="EMBL/GenBank/DDBJ databases">
        <title>The deep terrestrial virosphere.</title>
        <authorList>
            <person name="Holmfeldt K."/>
            <person name="Nilsson E."/>
            <person name="Simone D."/>
            <person name="Lopez-Fernandez M."/>
            <person name="Wu X."/>
            <person name="de Brujin I."/>
            <person name="Lundin D."/>
            <person name="Andersson A."/>
            <person name="Bertilsson S."/>
            <person name="Dopson M."/>
        </authorList>
    </citation>
    <scope>NUCLEOTIDE SEQUENCE</scope>
    <source>
        <strain evidence="2">MM415A07519</strain>
    </source>
</reference>
<dbReference type="GO" id="GO:0004519">
    <property type="term" value="F:endonuclease activity"/>
    <property type="evidence" value="ECO:0007669"/>
    <property type="project" value="InterPro"/>
</dbReference>